<name>A0A839HQ16_9BURK</name>
<proteinExistence type="inferred from homology"/>
<reference evidence="3 4" key="1">
    <citation type="submission" date="2020-08" db="EMBL/GenBank/DDBJ databases">
        <title>Aquariorum lacteus gen. nov., sp. nov., a new member of the family Comamonadaceae, isolated from freshwater aquarium.</title>
        <authorList>
            <person name="Chun S.-J."/>
        </authorList>
    </citation>
    <scope>NUCLEOTIDE SEQUENCE [LARGE SCALE GENOMIC DNA]</scope>
    <source>
        <strain evidence="3 4">SJAQ100</strain>
    </source>
</reference>
<evidence type="ECO:0000256" key="1">
    <source>
        <dbReference type="ARBA" id="ARBA00005953"/>
    </source>
</evidence>
<comment type="caution">
    <text evidence="3">The sequence shown here is derived from an EMBL/GenBank/DDBJ whole genome shotgun (WGS) entry which is preliminary data.</text>
</comment>
<evidence type="ECO:0000313" key="3">
    <source>
        <dbReference type="EMBL" id="MBB1161668.1"/>
    </source>
</evidence>
<dbReference type="Gene3D" id="3.10.129.10">
    <property type="entry name" value="Hotdog Thioesterase"/>
    <property type="match status" value="1"/>
</dbReference>
<dbReference type="NCBIfam" id="TIGR00051">
    <property type="entry name" value="YbgC/FadM family acyl-CoA thioesterase"/>
    <property type="match status" value="1"/>
</dbReference>
<dbReference type="RefSeq" id="WP_182662620.1">
    <property type="nucleotide sequence ID" value="NZ_JACIVI010000001.1"/>
</dbReference>
<protein>
    <submittedName>
        <fullName evidence="3">YbgC/FadM family acyl-CoA thioesterase</fullName>
        <ecNumber evidence="3">3.1.2.-</ecNumber>
    </submittedName>
</protein>
<dbReference type="SUPFAM" id="SSF54637">
    <property type="entry name" value="Thioesterase/thiol ester dehydrase-isomerase"/>
    <property type="match status" value="1"/>
</dbReference>
<dbReference type="PIRSF" id="PIRSF003230">
    <property type="entry name" value="YbgC"/>
    <property type="match status" value="1"/>
</dbReference>
<dbReference type="Pfam" id="PF13279">
    <property type="entry name" value="4HBT_2"/>
    <property type="match status" value="1"/>
</dbReference>
<comment type="similarity">
    <text evidence="1">Belongs to the 4-hydroxybenzoyl-CoA thioesterase family.</text>
</comment>
<accession>A0A839HQ16</accession>
<dbReference type="Proteomes" id="UP000586093">
    <property type="component" value="Unassembled WGS sequence"/>
</dbReference>
<dbReference type="AlphaFoldDB" id="A0A839HQ16"/>
<dbReference type="InterPro" id="IPR006684">
    <property type="entry name" value="YbgC/YbaW"/>
</dbReference>
<sequence length="172" mass="19291">MSTDPTLRSVPAPAGPVASGTEVFRHVLRVYWEDTDAGGVVFYANYLKFFERARTEWLRAMGWQQWNLREREDMVFVIADTQVRYLRPARLDDRLALSVRVLDAGRSRLTIAQQAWRLPDETAEAGLPGSDAPGPLLAEGVIRIACVEASSFRARRFPEQLLSRLPPPAVPG</sequence>
<dbReference type="InterPro" id="IPR050563">
    <property type="entry name" value="4-hydroxybenzoyl-CoA_TE"/>
</dbReference>
<dbReference type="PANTHER" id="PTHR31793">
    <property type="entry name" value="4-HYDROXYBENZOYL-COA THIOESTERASE FAMILY MEMBER"/>
    <property type="match status" value="1"/>
</dbReference>
<dbReference type="EMBL" id="JACIVI010000001">
    <property type="protein sequence ID" value="MBB1161668.1"/>
    <property type="molecule type" value="Genomic_DNA"/>
</dbReference>
<evidence type="ECO:0000313" key="4">
    <source>
        <dbReference type="Proteomes" id="UP000586093"/>
    </source>
</evidence>
<dbReference type="InterPro" id="IPR029069">
    <property type="entry name" value="HotDog_dom_sf"/>
</dbReference>
<dbReference type="EC" id="3.1.2.-" evidence="3"/>
<organism evidence="3 4">
    <name type="scientific">Aquariibacter albus</name>
    <dbReference type="NCBI Taxonomy" id="2759899"/>
    <lineage>
        <taxon>Bacteria</taxon>
        <taxon>Pseudomonadati</taxon>
        <taxon>Pseudomonadota</taxon>
        <taxon>Betaproteobacteria</taxon>
        <taxon>Burkholderiales</taxon>
        <taxon>Sphaerotilaceae</taxon>
        <taxon>Aquariibacter</taxon>
    </lineage>
</organism>
<keyword evidence="4" id="KW-1185">Reference proteome</keyword>
<evidence type="ECO:0000256" key="2">
    <source>
        <dbReference type="ARBA" id="ARBA00022801"/>
    </source>
</evidence>
<dbReference type="CDD" id="cd00586">
    <property type="entry name" value="4HBT"/>
    <property type="match status" value="1"/>
</dbReference>
<dbReference type="PANTHER" id="PTHR31793:SF37">
    <property type="entry name" value="ACYL-COA THIOESTER HYDROLASE YBGC"/>
    <property type="match status" value="1"/>
</dbReference>
<gene>
    <name evidence="3" type="ORF">H4F90_06715</name>
</gene>
<dbReference type="GO" id="GO:0047617">
    <property type="term" value="F:fatty acyl-CoA hydrolase activity"/>
    <property type="evidence" value="ECO:0007669"/>
    <property type="project" value="TreeGrafter"/>
</dbReference>
<keyword evidence="2 3" id="KW-0378">Hydrolase</keyword>